<name>A0A4R0XTD5_9MOLU</name>
<reference evidence="2 3" key="1">
    <citation type="submission" date="2018-02" db="EMBL/GenBank/DDBJ databases">
        <title>Mycoplasma marinum and Mycoplasma todarodis sp. nov., moderately halophilic and psychrotolerant mycoplasmas isolated from cephalopods.</title>
        <authorList>
            <person name="Viver T."/>
        </authorList>
    </citation>
    <scope>NUCLEOTIDE SEQUENCE [LARGE SCALE GENOMIC DNA]</scope>
    <source>
        <strain evidence="2 3">PE</strain>
    </source>
</reference>
<dbReference type="Proteomes" id="UP000294192">
    <property type="component" value="Unassembled WGS sequence"/>
</dbReference>
<dbReference type="Gene3D" id="1.20.58.220">
    <property type="entry name" value="Phosphate transport system protein phou homolog 2, domain 2"/>
    <property type="match status" value="1"/>
</dbReference>
<evidence type="ECO:0000313" key="2">
    <source>
        <dbReference type="EMBL" id="TCG11743.1"/>
    </source>
</evidence>
<evidence type="ECO:0000313" key="3">
    <source>
        <dbReference type="Proteomes" id="UP000294192"/>
    </source>
</evidence>
<keyword evidence="3" id="KW-1185">Reference proteome</keyword>
<dbReference type="OrthoDB" id="9814256at2"/>
<dbReference type="AlphaFoldDB" id="A0A4R0XTD5"/>
<dbReference type="Pfam" id="PF01895">
    <property type="entry name" value="PhoU"/>
    <property type="match status" value="2"/>
</dbReference>
<dbReference type="InterPro" id="IPR028366">
    <property type="entry name" value="PhoU"/>
</dbReference>
<comment type="caution">
    <text evidence="2">The sequence shown here is derived from an EMBL/GenBank/DDBJ whole genome shotgun (WGS) entry which is preliminary data.</text>
</comment>
<dbReference type="RefSeq" id="WP_131598531.1">
    <property type="nucleotide sequence ID" value="NZ_CBDBYK010000001.1"/>
</dbReference>
<evidence type="ECO:0000259" key="1">
    <source>
        <dbReference type="Pfam" id="PF01895"/>
    </source>
</evidence>
<accession>A0A4R0XTD5</accession>
<dbReference type="InterPro" id="IPR038078">
    <property type="entry name" value="PhoU-like_sf"/>
</dbReference>
<dbReference type="PANTHER" id="PTHR42930">
    <property type="entry name" value="PHOSPHATE-SPECIFIC TRANSPORT SYSTEM ACCESSORY PROTEIN PHOU"/>
    <property type="match status" value="1"/>
</dbReference>
<dbReference type="EMBL" id="PSZO01000003">
    <property type="protein sequence ID" value="TCG11743.1"/>
    <property type="molecule type" value="Genomic_DNA"/>
</dbReference>
<proteinExistence type="predicted"/>
<dbReference type="GO" id="GO:0045936">
    <property type="term" value="P:negative regulation of phosphate metabolic process"/>
    <property type="evidence" value="ECO:0007669"/>
    <property type="project" value="InterPro"/>
</dbReference>
<protein>
    <recommendedName>
        <fullName evidence="1">PhoU domain-containing protein</fullName>
    </recommendedName>
</protein>
<organism evidence="2 3">
    <name type="scientific">Mycoplasma marinum</name>
    <dbReference type="NCBI Taxonomy" id="1937190"/>
    <lineage>
        <taxon>Bacteria</taxon>
        <taxon>Bacillati</taxon>
        <taxon>Mycoplasmatota</taxon>
        <taxon>Mollicutes</taxon>
        <taxon>Mycoplasmataceae</taxon>
        <taxon>Mycoplasma</taxon>
    </lineage>
</organism>
<feature type="domain" description="PhoU" evidence="1">
    <location>
        <begin position="18"/>
        <end position="103"/>
    </location>
</feature>
<dbReference type="SUPFAM" id="SSF109755">
    <property type="entry name" value="PhoU-like"/>
    <property type="match status" value="1"/>
</dbReference>
<feature type="domain" description="PhoU" evidence="1">
    <location>
        <begin position="127"/>
        <end position="206"/>
    </location>
</feature>
<dbReference type="InterPro" id="IPR026022">
    <property type="entry name" value="PhoU_dom"/>
</dbReference>
<dbReference type="GO" id="GO:0030643">
    <property type="term" value="P:intracellular phosphate ion homeostasis"/>
    <property type="evidence" value="ECO:0007669"/>
    <property type="project" value="InterPro"/>
</dbReference>
<gene>
    <name evidence="2" type="ORF">C4B24_01160</name>
</gene>
<sequence>MNEHIINTSTNELKTLLNELVGIVIEMNYQSKKAISLMSTKKAMKVFDLRNEFDKKFSILESEIIFSLTKKPLAIELRRTISYLMIAKELKSISNHSRKIAKFTIISEDKISPSSQSRIRNVHKPFREMLDRLYDVINLEEKDFILETANMDDVIDDRTNKIRKSIIQSVTNKTDKKLINERIYVLNVVNSLERAADHIVDICENILYILTNKRIKL</sequence>
<dbReference type="PANTHER" id="PTHR42930:SF3">
    <property type="entry name" value="PHOSPHATE-SPECIFIC TRANSPORT SYSTEM ACCESSORY PROTEIN PHOU"/>
    <property type="match status" value="1"/>
</dbReference>